<evidence type="ECO:0000313" key="1">
    <source>
        <dbReference type="EMBL" id="CAG5074955.1"/>
    </source>
</evidence>
<protein>
    <submittedName>
        <fullName evidence="1">Uncharacterized protein</fullName>
    </submittedName>
</protein>
<comment type="caution">
    <text evidence="1">The sequence shown here is derived from an EMBL/GenBank/DDBJ whole genome shotgun (WGS) entry which is preliminary data.</text>
</comment>
<keyword evidence="2" id="KW-1185">Reference proteome</keyword>
<sequence length="553" mass="63209">MIFFFFIVRIYDGVQLRLSISVLHIVSSRNDMKVVLASVILLVVKVSSDQVCLLKCKNKERCVNRKFSCETPPCPQMRYCAKNRKESLEGPTSCDNVKCSNGFVCTVRLRQCNWESCREQVARCVTEMEFHDGPASCTGYKCPLGEDCILRESICREPPCKLFKACFNKRGQKCHLQGSFKTCGESFKNVSQELPPEKPKSSLLFALLENLNNKSDVINFWVEQSRLDKNFPEFKQWLQTIRFLLGDDAFNIWLSQIRNSTEEHFHRWLPTTDFKGGFWNSSDHTQGLSYKTENLINPEFHMRSFLNTTVDSGNSSALKSPDKNLTLFYPKDGSSRRKLDDKVPSLDIKTASSDYYLSVMKLIEKLLEAIAPVIEYNQQSMIQQLVNESAVMDDQKKISVITVLQRLRDERQSYVNIINKTRELIGKAQPVVPSVLIDELIDKLAENISSRRQFSGSDNSTVEIIAVPADYPDNETEFFLVDYGEPISDIKVNQSIPRIVVRIENNLEPKPRIGTVKVDYGQGNSSGFLRLKDDYYTEDGVYDTANRGRNKTN</sequence>
<dbReference type="OrthoDB" id="7700285at2759"/>
<dbReference type="AlphaFoldDB" id="A0A8J2EBP1"/>
<accession>A0A8J2EBP1</accession>
<reference evidence="1" key="1">
    <citation type="submission" date="2021-04" db="EMBL/GenBank/DDBJ databases">
        <authorList>
            <person name="Chebbi M.A.C M."/>
        </authorList>
    </citation>
    <scope>NUCLEOTIDE SEQUENCE</scope>
</reference>
<dbReference type="Proteomes" id="UP000786811">
    <property type="component" value="Unassembled WGS sequence"/>
</dbReference>
<dbReference type="EMBL" id="CAJNRD030001116">
    <property type="protein sequence ID" value="CAG5074955.1"/>
    <property type="molecule type" value="Genomic_DNA"/>
</dbReference>
<evidence type="ECO:0000313" key="2">
    <source>
        <dbReference type="Proteomes" id="UP000786811"/>
    </source>
</evidence>
<name>A0A8J2EBP1_COTCN</name>
<proteinExistence type="predicted"/>
<organism evidence="1 2">
    <name type="scientific">Cotesia congregata</name>
    <name type="common">Parasitoid wasp</name>
    <name type="synonym">Apanteles congregatus</name>
    <dbReference type="NCBI Taxonomy" id="51543"/>
    <lineage>
        <taxon>Eukaryota</taxon>
        <taxon>Metazoa</taxon>
        <taxon>Ecdysozoa</taxon>
        <taxon>Arthropoda</taxon>
        <taxon>Hexapoda</taxon>
        <taxon>Insecta</taxon>
        <taxon>Pterygota</taxon>
        <taxon>Neoptera</taxon>
        <taxon>Endopterygota</taxon>
        <taxon>Hymenoptera</taxon>
        <taxon>Apocrita</taxon>
        <taxon>Ichneumonoidea</taxon>
        <taxon>Braconidae</taxon>
        <taxon>Microgastrinae</taxon>
        <taxon>Cotesia</taxon>
    </lineage>
</organism>
<gene>
    <name evidence="1" type="ORF">HICCMSTLAB_LOCUS1166</name>
</gene>